<proteinExistence type="predicted"/>
<gene>
    <name evidence="1" type="ORF">L1987_13263</name>
</gene>
<keyword evidence="2" id="KW-1185">Reference proteome</keyword>
<dbReference type="Proteomes" id="UP001056120">
    <property type="component" value="Linkage Group LG04"/>
</dbReference>
<reference evidence="1 2" key="2">
    <citation type="journal article" date="2022" name="Mol. Ecol. Resour.">
        <title>The genomes of chicory, endive, great burdock and yacon provide insights into Asteraceae paleo-polyploidization history and plant inulin production.</title>
        <authorList>
            <person name="Fan W."/>
            <person name="Wang S."/>
            <person name="Wang H."/>
            <person name="Wang A."/>
            <person name="Jiang F."/>
            <person name="Liu H."/>
            <person name="Zhao H."/>
            <person name="Xu D."/>
            <person name="Zhang Y."/>
        </authorList>
    </citation>
    <scope>NUCLEOTIDE SEQUENCE [LARGE SCALE GENOMIC DNA]</scope>
    <source>
        <strain evidence="2">cv. Yunnan</strain>
        <tissue evidence="1">Leaves</tissue>
    </source>
</reference>
<protein>
    <submittedName>
        <fullName evidence="1">Uncharacterized protein</fullName>
    </submittedName>
</protein>
<comment type="caution">
    <text evidence="1">The sequence shown here is derived from an EMBL/GenBank/DDBJ whole genome shotgun (WGS) entry which is preliminary data.</text>
</comment>
<organism evidence="1 2">
    <name type="scientific">Smallanthus sonchifolius</name>
    <dbReference type="NCBI Taxonomy" id="185202"/>
    <lineage>
        <taxon>Eukaryota</taxon>
        <taxon>Viridiplantae</taxon>
        <taxon>Streptophyta</taxon>
        <taxon>Embryophyta</taxon>
        <taxon>Tracheophyta</taxon>
        <taxon>Spermatophyta</taxon>
        <taxon>Magnoliopsida</taxon>
        <taxon>eudicotyledons</taxon>
        <taxon>Gunneridae</taxon>
        <taxon>Pentapetalae</taxon>
        <taxon>asterids</taxon>
        <taxon>campanulids</taxon>
        <taxon>Asterales</taxon>
        <taxon>Asteraceae</taxon>
        <taxon>Asteroideae</taxon>
        <taxon>Heliantheae alliance</taxon>
        <taxon>Millerieae</taxon>
        <taxon>Smallanthus</taxon>
    </lineage>
</organism>
<accession>A0ACB9JFZ6</accession>
<sequence length="170" mass="19705">MSCEQNKHKEDCFLVVGKSCHVYLYDDFLIEKYLLEPHSRSPPSLPKEVKVQDVQLRHSQDTLHQLCHLIFTLKRGPHCSCDETEIRYWTINNAGFLKRTRTICFVELFNKTKIPFVGLGTWQSEPGLVGNDIAAAIKMGYQHIDCAQIYGKEEVCLDYHCDTRMVHNMN</sequence>
<dbReference type="EMBL" id="CM042021">
    <property type="protein sequence ID" value="KAI3819428.1"/>
    <property type="molecule type" value="Genomic_DNA"/>
</dbReference>
<evidence type="ECO:0000313" key="1">
    <source>
        <dbReference type="EMBL" id="KAI3819428.1"/>
    </source>
</evidence>
<name>A0ACB9JFZ6_9ASTR</name>
<reference evidence="2" key="1">
    <citation type="journal article" date="2022" name="Mol. Ecol. Resour.">
        <title>The genomes of chicory, endive, great burdock and yacon provide insights into Asteraceae palaeo-polyploidization history and plant inulin production.</title>
        <authorList>
            <person name="Fan W."/>
            <person name="Wang S."/>
            <person name="Wang H."/>
            <person name="Wang A."/>
            <person name="Jiang F."/>
            <person name="Liu H."/>
            <person name="Zhao H."/>
            <person name="Xu D."/>
            <person name="Zhang Y."/>
        </authorList>
    </citation>
    <scope>NUCLEOTIDE SEQUENCE [LARGE SCALE GENOMIC DNA]</scope>
    <source>
        <strain evidence="2">cv. Yunnan</strain>
    </source>
</reference>
<evidence type="ECO:0000313" key="2">
    <source>
        <dbReference type="Proteomes" id="UP001056120"/>
    </source>
</evidence>